<evidence type="ECO:0000313" key="3">
    <source>
        <dbReference type="RefSeq" id="XP_026193327.1"/>
    </source>
</evidence>
<name>A0A6P6S118_9EIME</name>
<keyword evidence="2" id="KW-1185">Reference proteome</keyword>
<reference evidence="3" key="1">
    <citation type="submission" date="2025-08" db="UniProtKB">
        <authorList>
            <consortium name="RefSeq"/>
        </authorList>
    </citation>
    <scope>IDENTIFICATION</scope>
</reference>
<evidence type="ECO:0000313" key="2">
    <source>
        <dbReference type="Proteomes" id="UP000515125"/>
    </source>
</evidence>
<protein>
    <submittedName>
        <fullName evidence="3">Uncharacterized protein LOC34620418</fullName>
    </submittedName>
</protein>
<feature type="region of interest" description="Disordered" evidence="1">
    <location>
        <begin position="123"/>
        <end position="159"/>
    </location>
</feature>
<dbReference type="PANTHER" id="PTHR38566:SF1">
    <property type="entry name" value="CHROMOSOME UNDETERMINED SCAFFOLD_18, WHOLE GENOME SHOTGUN SEQUENCE"/>
    <property type="match status" value="1"/>
</dbReference>
<accession>A0A6P6S118</accession>
<dbReference type="GeneID" id="34620418"/>
<proteinExistence type="predicted"/>
<organism evidence="2 3">
    <name type="scientific">Cyclospora cayetanensis</name>
    <dbReference type="NCBI Taxonomy" id="88456"/>
    <lineage>
        <taxon>Eukaryota</taxon>
        <taxon>Sar</taxon>
        <taxon>Alveolata</taxon>
        <taxon>Apicomplexa</taxon>
        <taxon>Conoidasida</taxon>
        <taxon>Coccidia</taxon>
        <taxon>Eucoccidiorida</taxon>
        <taxon>Eimeriorina</taxon>
        <taxon>Eimeriidae</taxon>
        <taxon>Cyclospora</taxon>
    </lineage>
</organism>
<feature type="region of interest" description="Disordered" evidence="1">
    <location>
        <begin position="87"/>
        <end position="107"/>
    </location>
</feature>
<dbReference type="Proteomes" id="UP000515125">
    <property type="component" value="Unplaced"/>
</dbReference>
<dbReference type="OrthoDB" id="346644at2759"/>
<feature type="compositionally biased region" description="Low complexity" evidence="1">
    <location>
        <begin position="243"/>
        <end position="267"/>
    </location>
</feature>
<evidence type="ECO:0000256" key="1">
    <source>
        <dbReference type="SAM" id="MobiDB-lite"/>
    </source>
</evidence>
<feature type="region of interest" description="Disordered" evidence="1">
    <location>
        <begin position="1221"/>
        <end position="1243"/>
    </location>
</feature>
<dbReference type="PANTHER" id="PTHR38566">
    <property type="entry name" value="RNA_LIG_T4_1 DOMAIN-CONTAINING PROTEIN"/>
    <property type="match status" value="1"/>
</dbReference>
<dbReference type="RefSeq" id="XP_026193327.1">
    <property type="nucleotide sequence ID" value="XM_026337542.1"/>
</dbReference>
<sequence>MIGYKLANEPCCTCRDGQPLIWKCRASFYSGVCRPEARRQDRELRRSAKSYEELLHIMQKYLGIRSNKRRVEREVGKEKPSLCVSVEAPTRSRPSRDLKGAAKRPPHSPCPCFKSHTLRSPHGPDNACPSAMHAGSENAVGHPGSRVPPDGEETLGGSPEGCGNVEALVRELWRWNEQGQQETAAAAAFARAADAVPQLKEKLRGRKARTSGLMLQRRRLKDVTLGQGSAGTVAAPGTAASDTGASAERATATAPPATPGSSRPAAGVSATEPATIMAGVKESQSISNDSVLIDVSLQNREAEDMLFASCPALRPLLRRGISLLELPLASQQQQQQQHRFILLRRGLPKFFDLELDLLAIFMLQLQEQQKQQHQNRPRQKKLELSASAIKATLDAAAAQKLGTNVLASHQLAESLMSYCPPPSSNDNGKEEIFSVWALEKLNGEAAQISFCKELGAWVCCSKNVSLLLPVAVATAAATPVLDTAKATRAYDAEEAETTARGKIAHSEQRNKQQLQEAVSLLRLVGAERVVSPSFDADPPPAPRRETYALRVAAAWNRQLQQLKEHQVKELQQLLQEHTLVGELVGCAEKQHIVAAPTQQQQQKAEEEGRLVFFSLVPHTLHGPPEGPRGAPWGPLCLSPEVSLPLLQSLGVQTASVVQLLRASSPLELLLPLWRLERQEAERYRCDSEGLVLYFCCNTGQNSSNGNSRHHGVPTVFAFAKLKSGPYRFRRKLRERLKALFHRCSFWQAVSAAAVATAAATDTARAGDWTSSGIAATIKQAFASARAAPTATLASMEELGSAHPAATGETTAGAAAEAALRVQVSSAVGVYWSRFLEDAACQFGKALQQVAPRGFPEALLAKVVTLQEEQQQKEQKEQVAGLSDRLTQEEIAKFRCAAAFCCSLASAVLLALNCCPDPQQVFLEWQQQQGQRKDQLACTGRNGTSSLFWALVHAPSTSRSSTHLGGPLERFLVCYADLRPLDLLADCEAFAAATGAPLCWTAPPQALLQQLQQQQGTASSGTIQPLDVHKQHQEQLHGQQQHSQGIVCLVTPPLLLTAAEYEALREVCLSRGCRLLLKHSVCFSDCSYCPRSLKKQKKTGSASTKEGATRHPHAALVALWGLDSAGNELARERLRLLLQPQWQQEAQQGEWDGVAFVDDEGEVQQLQSAGGIGTLSEGSCFLRPERCLVASARVAKTLLSAPDLAVADAALSLLLSSCNKSLPKGVSSKSGEPHDSEESPQTTYEKAPMVPILRLPAIKKMRGPLSASRTEQWKLSLQQFIAAVDTLLVGPPQSSSGQGRVEGASDSCVWSCRETQGVRASVVALLPVGLPGSGKTTVLLEALRPALREELISGNTSSIDGVTGLFIWEGRTKPTAEAAATAATKSPVDIVCLLSSDEATGEILRSWGWESPTGALHQVCLEEAAAAGPTAAARMAAPCCPMNAHGGLHEGPPDGKTMKAAIAEGKNVLGKAQTSFFRALREVLTNRSCHEQQQQRPLRVLLVIDRNHPPNAVEPRFSDLQQLLRALQVDVLCRSRAIVNVATAALLLPPDAAPDGSSVLGTVPHGGCQQSFISWRYPWSVDVVLRCLYRVLTRGEHATLTGSTAGPHAAPREGREAQDIKALHICLSFVSCFGGFVQLKEFLQSHTAVDHVLLLQTVLPQPHLMQQEHQLQQARQQQQQLLLSALSSLKPFSHPITNSSVYEALAVSLRQFPPEQSIVGDAQGAHRTAITRTAAVLLQQLDDLFFSMESVVQQNQSTQQDQLQQKQYIRLESSGCGDLPQPRGDICLPTPEGGHWGPSNTQLRLRLPTFYSLHLGEDKETLSSLTEQLCAVVQNSPGDPSGASRDLSFRNVCATLTPVERPHVTTFFLGGGVLRVTRGEISAANKWLDRFLGPSLQASPLQCFGGKRSPITEKGGPAGAGFSSMDPRILRLEQLLASRRQTGLSFKLRVSHLVFADFGLACGALVPLCPVVPLADPPANIIRGDLQGVVQDHIFKAHQFAWGLEDSVQEIEAGEGRCGLACGVCGPHEVRDPIEGLSSSSKVTPFCIAAYHYAHVTLALGGTATAVMSNDVLEAADKAISKGMRDGKLRIDTVRPFRSGAPCNTEESPEVSPESSPLDEAYDCVECYPVSGGSDPQELIIFTGAPVRGTSTRLWVWTLPPEVQEELEGSVGAS</sequence>
<gene>
    <name evidence="3" type="primary">LOC34620418</name>
</gene>
<feature type="region of interest" description="Disordered" evidence="1">
    <location>
        <begin position="226"/>
        <end position="270"/>
    </location>
</feature>